<dbReference type="Proteomes" id="UP000293296">
    <property type="component" value="Chromosome"/>
</dbReference>
<organism evidence="1 2">
    <name type="scientific">Solidesulfovibrio carbinolicus</name>
    <dbReference type="NCBI Taxonomy" id="296842"/>
    <lineage>
        <taxon>Bacteria</taxon>
        <taxon>Pseudomonadati</taxon>
        <taxon>Thermodesulfobacteriota</taxon>
        <taxon>Desulfovibrionia</taxon>
        <taxon>Desulfovibrionales</taxon>
        <taxon>Desulfovibrionaceae</taxon>
        <taxon>Solidesulfovibrio</taxon>
    </lineage>
</organism>
<gene>
    <name evidence="1" type="ORF">C3Y92_07165</name>
</gene>
<dbReference type="AlphaFoldDB" id="A0A4P6HQ73"/>
<keyword evidence="2" id="KW-1185">Reference proteome</keyword>
<proteinExistence type="predicted"/>
<name>A0A4P6HQ73_9BACT</name>
<evidence type="ECO:0000313" key="1">
    <source>
        <dbReference type="EMBL" id="QAZ69463.1"/>
    </source>
</evidence>
<protein>
    <submittedName>
        <fullName evidence="1">Uncharacterized protein</fullName>
    </submittedName>
</protein>
<reference evidence="1 2" key="1">
    <citation type="submission" date="2018-02" db="EMBL/GenBank/DDBJ databases">
        <title>Genome sequence of Desulfovibrio carbinolicus DSM 3852.</title>
        <authorList>
            <person name="Wilbanks E."/>
            <person name="Skennerton C.T."/>
            <person name="Orphan V.J."/>
        </authorList>
    </citation>
    <scope>NUCLEOTIDE SEQUENCE [LARGE SCALE GENOMIC DNA]</scope>
    <source>
        <strain evidence="1 2">DSM 3852</strain>
    </source>
</reference>
<dbReference type="OrthoDB" id="5462019at2"/>
<dbReference type="KEGG" id="dcb:C3Y92_07165"/>
<sequence>MPEGDDVTVTIGSDTVRIVSGHDACVARCPAFPGYPLALVERDGVQDQLAFPTSWNEVAAWAANPPTNGSQTASRYSPADFMRLLTQEELDAVLLAEATDTDVRRMWAFIRAVGYVDMADPLTQNSLLMLRQKGYIATGERLQQIQDGVFQL</sequence>
<dbReference type="EMBL" id="CP026538">
    <property type="protein sequence ID" value="QAZ69463.1"/>
    <property type="molecule type" value="Genomic_DNA"/>
</dbReference>
<evidence type="ECO:0000313" key="2">
    <source>
        <dbReference type="Proteomes" id="UP000293296"/>
    </source>
</evidence>
<accession>A0A4P6HQ73</accession>